<feature type="non-terminal residue" evidence="2">
    <location>
        <position position="95"/>
    </location>
</feature>
<evidence type="ECO:0000313" key="3">
    <source>
        <dbReference type="Proteomes" id="UP001279410"/>
    </source>
</evidence>
<reference evidence="2" key="1">
    <citation type="submission" date="2022-08" db="EMBL/GenBank/DDBJ databases">
        <title>Genome sequencing of akame (Lates japonicus).</title>
        <authorList>
            <person name="Hashiguchi Y."/>
            <person name="Takahashi H."/>
        </authorList>
    </citation>
    <scope>NUCLEOTIDE SEQUENCE</scope>
    <source>
        <strain evidence="2">Kochi</strain>
    </source>
</reference>
<protein>
    <submittedName>
        <fullName evidence="2">Uncharacterized protein</fullName>
    </submittedName>
</protein>
<evidence type="ECO:0000313" key="2">
    <source>
        <dbReference type="EMBL" id="GLD64079.1"/>
    </source>
</evidence>
<proteinExistence type="predicted"/>
<dbReference type="EMBL" id="BRZM01000066">
    <property type="protein sequence ID" value="GLD64079.1"/>
    <property type="molecule type" value="Genomic_DNA"/>
</dbReference>
<accession>A0AAD3RB75</accession>
<comment type="caution">
    <text evidence="2">The sequence shown here is derived from an EMBL/GenBank/DDBJ whole genome shotgun (WGS) entry which is preliminary data.</text>
</comment>
<dbReference type="AlphaFoldDB" id="A0AAD3RB75"/>
<dbReference type="Proteomes" id="UP001279410">
    <property type="component" value="Unassembled WGS sequence"/>
</dbReference>
<evidence type="ECO:0000256" key="1">
    <source>
        <dbReference type="SAM" id="SignalP"/>
    </source>
</evidence>
<name>A0AAD3RB75_LATJO</name>
<feature type="signal peptide" evidence="1">
    <location>
        <begin position="1"/>
        <end position="21"/>
    </location>
</feature>
<sequence>MVLFIVSKLLLTTLLFQPTEENREWKTHTTRKPDNSERFGEFCLRISDDSQWTSSKPPPQICEWCNLEINVEDVDPKAVQSLNVKMQPFLCPVLI</sequence>
<feature type="chain" id="PRO_5042113514" evidence="1">
    <location>
        <begin position="22"/>
        <end position="95"/>
    </location>
</feature>
<gene>
    <name evidence="2" type="ORF">AKAME5_001564200</name>
</gene>
<keyword evidence="3" id="KW-1185">Reference proteome</keyword>
<organism evidence="2 3">
    <name type="scientific">Lates japonicus</name>
    <name type="common">Japanese lates</name>
    <dbReference type="NCBI Taxonomy" id="270547"/>
    <lineage>
        <taxon>Eukaryota</taxon>
        <taxon>Metazoa</taxon>
        <taxon>Chordata</taxon>
        <taxon>Craniata</taxon>
        <taxon>Vertebrata</taxon>
        <taxon>Euteleostomi</taxon>
        <taxon>Actinopterygii</taxon>
        <taxon>Neopterygii</taxon>
        <taxon>Teleostei</taxon>
        <taxon>Neoteleostei</taxon>
        <taxon>Acanthomorphata</taxon>
        <taxon>Carangaria</taxon>
        <taxon>Carangaria incertae sedis</taxon>
        <taxon>Centropomidae</taxon>
        <taxon>Lates</taxon>
    </lineage>
</organism>
<keyword evidence="1" id="KW-0732">Signal</keyword>